<sequence length="136" mass="14629">MQSKYRKFASIVAEKMAFFALVGAASGIGMMIRPGPGPDEYLLHWDSSKIVIGAVIGATTGIVVGVLEARRWLKQYWETVQTLAAEGKDASVLHAAIARSVAVRAVMSLQGSFVAAPPVRRPHKTPVLVLTVRCNL</sequence>
<reference evidence="2" key="1">
    <citation type="journal article" date="2021" name="Front. Microbiol.">
        <title>Comprehensive Comparative Genomics and Phenotyping of Methylobacterium Species.</title>
        <authorList>
            <person name="Alessa O."/>
            <person name="Ogura Y."/>
            <person name="Fujitani Y."/>
            <person name="Takami H."/>
            <person name="Hayashi T."/>
            <person name="Sahin N."/>
            <person name="Tani A."/>
        </authorList>
    </citation>
    <scope>NUCLEOTIDE SEQUENCE</scope>
    <source>
        <strain evidence="2">NBRC 15686</strain>
    </source>
</reference>
<evidence type="ECO:0000313" key="3">
    <source>
        <dbReference type="Proteomes" id="UP001055039"/>
    </source>
</evidence>
<keyword evidence="1" id="KW-0472">Membrane</keyword>
<organism evidence="2 3">
    <name type="scientific">Methylorubrum aminovorans</name>
    <dbReference type="NCBI Taxonomy" id="269069"/>
    <lineage>
        <taxon>Bacteria</taxon>
        <taxon>Pseudomonadati</taxon>
        <taxon>Pseudomonadota</taxon>
        <taxon>Alphaproteobacteria</taxon>
        <taxon>Hyphomicrobiales</taxon>
        <taxon>Methylobacteriaceae</taxon>
        <taxon>Methylorubrum</taxon>
    </lineage>
</organism>
<keyword evidence="3" id="KW-1185">Reference proteome</keyword>
<feature type="transmembrane region" description="Helical" evidence="1">
    <location>
        <begin position="12"/>
        <end position="30"/>
    </location>
</feature>
<keyword evidence="1" id="KW-0812">Transmembrane</keyword>
<gene>
    <name evidence="2" type="ORF">LNAOJCKE_2203</name>
</gene>
<dbReference type="RefSeq" id="WP_238224445.1">
    <property type="nucleotide sequence ID" value="NZ_BAAADH010000043.1"/>
</dbReference>
<evidence type="ECO:0000313" key="2">
    <source>
        <dbReference type="EMBL" id="GJE64995.1"/>
    </source>
</evidence>
<reference evidence="2" key="2">
    <citation type="submission" date="2021-08" db="EMBL/GenBank/DDBJ databases">
        <authorList>
            <person name="Tani A."/>
            <person name="Ola A."/>
            <person name="Ogura Y."/>
            <person name="Katsura K."/>
            <person name="Hayashi T."/>
        </authorList>
    </citation>
    <scope>NUCLEOTIDE SEQUENCE</scope>
    <source>
        <strain evidence="2">NBRC 15686</strain>
    </source>
</reference>
<dbReference type="Proteomes" id="UP001055039">
    <property type="component" value="Unassembled WGS sequence"/>
</dbReference>
<comment type="caution">
    <text evidence="2">The sequence shown here is derived from an EMBL/GenBank/DDBJ whole genome shotgun (WGS) entry which is preliminary data.</text>
</comment>
<dbReference type="EMBL" id="BPRC01000006">
    <property type="protein sequence ID" value="GJE64995.1"/>
    <property type="molecule type" value="Genomic_DNA"/>
</dbReference>
<evidence type="ECO:0000256" key="1">
    <source>
        <dbReference type="SAM" id="Phobius"/>
    </source>
</evidence>
<proteinExistence type="predicted"/>
<keyword evidence="1" id="KW-1133">Transmembrane helix</keyword>
<protein>
    <submittedName>
        <fullName evidence="2">Uncharacterized protein</fullName>
    </submittedName>
</protein>
<feature type="transmembrane region" description="Helical" evidence="1">
    <location>
        <begin position="50"/>
        <end position="67"/>
    </location>
</feature>
<accession>A0ABQ4UFS9</accession>
<name>A0ABQ4UFS9_9HYPH</name>